<keyword evidence="5" id="KW-0489">Methyltransferase</keyword>
<evidence type="ECO:0000259" key="4">
    <source>
        <dbReference type="Pfam" id="PF01717"/>
    </source>
</evidence>
<dbReference type="PANTHER" id="PTHR30519">
    <property type="entry name" value="5-METHYLTETRAHYDROPTEROYLTRIGLUTAMATE--HOMOCYSTEINE METHYLTRANSFERASE"/>
    <property type="match status" value="1"/>
</dbReference>
<evidence type="ECO:0000256" key="1">
    <source>
        <dbReference type="ARBA" id="ARBA00001947"/>
    </source>
</evidence>
<evidence type="ECO:0000256" key="2">
    <source>
        <dbReference type="ARBA" id="ARBA00022723"/>
    </source>
</evidence>
<keyword evidence="3" id="KW-0862">Zinc</keyword>
<dbReference type="Pfam" id="PF01717">
    <property type="entry name" value="Meth_synt_2"/>
    <property type="match status" value="1"/>
</dbReference>
<organism evidence="5">
    <name type="scientific">uncultured marine thaumarchaeote KM3_126_H01</name>
    <dbReference type="NCBI Taxonomy" id="1455995"/>
    <lineage>
        <taxon>Archaea</taxon>
        <taxon>Nitrososphaerota</taxon>
        <taxon>environmental samples</taxon>
    </lineage>
</organism>
<dbReference type="EC" id="2.1.1.14" evidence="5"/>
<dbReference type="GO" id="GO:0003871">
    <property type="term" value="F:5-methyltetrahydropteroyltriglutamate-homocysteine S-methyltransferase activity"/>
    <property type="evidence" value="ECO:0007669"/>
    <property type="project" value="UniProtKB-EC"/>
</dbReference>
<dbReference type="GO" id="GO:0032259">
    <property type="term" value="P:methylation"/>
    <property type="evidence" value="ECO:0007669"/>
    <property type="project" value="UniProtKB-KW"/>
</dbReference>
<dbReference type="AlphaFoldDB" id="A0A075G7J4"/>
<dbReference type="GO" id="GO:0008270">
    <property type="term" value="F:zinc ion binding"/>
    <property type="evidence" value="ECO:0007669"/>
    <property type="project" value="InterPro"/>
</dbReference>
<protein>
    <submittedName>
        <fullName evidence="5">Methionine synthase (B12-independent) (MetE)</fullName>
        <ecNumber evidence="5">2.1.1.14</ecNumber>
    </submittedName>
</protein>
<keyword evidence="2" id="KW-0479">Metal-binding</keyword>
<evidence type="ECO:0000256" key="3">
    <source>
        <dbReference type="ARBA" id="ARBA00022833"/>
    </source>
</evidence>
<dbReference type="Gene3D" id="3.20.20.210">
    <property type="match status" value="1"/>
</dbReference>
<dbReference type="InterPro" id="IPR038071">
    <property type="entry name" value="UROD/MetE-like_sf"/>
</dbReference>
<dbReference type="CDD" id="cd03311">
    <property type="entry name" value="CIMS_C_terminal_like"/>
    <property type="match status" value="1"/>
</dbReference>
<name>A0A075G7J4_9ARCH</name>
<accession>A0A075G7J4</accession>
<reference evidence="5" key="1">
    <citation type="journal article" date="2014" name="Genome Biol. Evol.">
        <title>Pangenome evidence for extensive interdomain horizontal transfer affecting lineage core and shell genes in uncultured planktonic thaumarchaeota and euryarchaeota.</title>
        <authorList>
            <person name="Deschamps P."/>
            <person name="Zivanovic Y."/>
            <person name="Moreira D."/>
            <person name="Rodriguez-Valera F."/>
            <person name="Lopez-Garcia P."/>
        </authorList>
    </citation>
    <scope>NUCLEOTIDE SEQUENCE</scope>
</reference>
<keyword evidence="5" id="KW-0808">Transferase</keyword>
<dbReference type="SUPFAM" id="SSF51726">
    <property type="entry name" value="UROD/MetE-like"/>
    <property type="match status" value="1"/>
</dbReference>
<dbReference type="GO" id="GO:0009086">
    <property type="term" value="P:methionine biosynthetic process"/>
    <property type="evidence" value="ECO:0007669"/>
    <property type="project" value="InterPro"/>
</dbReference>
<dbReference type="EMBL" id="KF900577">
    <property type="protein sequence ID" value="AIE99950.1"/>
    <property type="molecule type" value="Genomic_DNA"/>
</dbReference>
<proteinExistence type="predicted"/>
<comment type="cofactor">
    <cofactor evidence="1">
        <name>Zn(2+)</name>
        <dbReference type="ChEBI" id="CHEBI:29105"/>
    </cofactor>
</comment>
<feature type="domain" description="Cobalamin-independent methionine synthase MetE C-terminal/archaeal" evidence="4">
    <location>
        <begin position="5"/>
        <end position="329"/>
    </location>
</feature>
<sequence length="336" mass="38237">MSKLFPTQEIGSLKKPADMLKKVKDPNASDEEKIKVRNEAALLNIKTLEDIGLDIVYDGEVRRVEMYEEPVRYVDGFEFAGRVRSWDNKYYKKARVVGPVAFKQNFHAEEFNFIKENSKREIKVPVTGAYTLADWSYDEHYKSKDELVLALARNVVRPLVKDLVGLGAKIIQIDEPAATTHPAEMDIFRESINESVKGIDAKFVVHACFSGNDYKALAPQMPEIKAEQYTLEFANRDTWKEGLDDDARKGFQVLKLFKEHGFEGEIGIGVSDVHVNEIESPELIRDRILYSAKALGDPTKVYVNPDCGLRTRTREVSFDKIRSMVKGAELAREEIK</sequence>
<dbReference type="InterPro" id="IPR002629">
    <property type="entry name" value="Met_Synth_C/arc"/>
</dbReference>
<gene>
    <name evidence="5" type="primary">metE</name>
</gene>
<evidence type="ECO:0000313" key="5">
    <source>
        <dbReference type="EMBL" id="AIE99950.1"/>
    </source>
</evidence>